<feature type="region of interest" description="Disordered" evidence="1">
    <location>
        <begin position="252"/>
        <end position="273"/>
    </location>
</feature>
<keyword evidence="4" id="KW-1185">Reference proteome</keyword>
<evidence type="ECO:0000259" key="2">
    <source>
        <dbReference type="Pfam" id="PF04326"/>
    </source>
</evidence>
<gene>
    <name evidence="3" type="ORF">RM423_18640</name>
</gene>
<dbReference type="GO" id="GO:0005524">
    <property type="term" value="F:ATP binding"/>
    <property type="evidence" value="ECO:0007669"/>
    <property type="project" value="UniProtKB-KW"/>
</dbReference>
<comment type="caution">
    <text evidence="3">The sequence shown here is derived from an EMBL/GenBank/DDBJ whole genome shotgun (WGS) entry which is preliminary data.</text>
</comment>
<dbReference type="Gene3D" id="3.30.950.30">
    <property type="entry name" value="Schlafen, AAA domain"/>
    <property type="match status" value="1"/>
</dbReference>
<dbReference type="RefSeq" id="WP_311424551.1">
    <property type="nucleotide sequence ID" value="NZ_JAVREH010000038.1"/>
</dbReference>
<evidence type="ECO:0000256" key="1">
    <source>
        <dbReference type="SAM" id="MobiDB-lite"/>
    </source>
</evidence>
<feature type="domain" description="Schlafen AlbA-2" evidence="2">
    <location>
        <begin position="29"/>
        <end position="147"/>
    </location>
</feature>
<dbReference type="Proteomes" id="UP001183176">
    <property type="component" value="Unassembled WGS sequence"/>
</dbReference>
<sequence length="424" mass="45847">MDQHALRRRWLPVDEAGLLTAFGDGLLDERNWCELKKLLGDGKAANLELARDLASLAVDGGSLIIGIDEDQPGGDPLHPVALRGLCERIEQVAATRAQPPLQIECSTVAAQNAGMGYVIVHVPASPLAPHQVEGAYYGRGDKTKRRLPDPEVERLFARRASWSVGVQEELQRLRAYRASIESETPQLYAAARPVGGWPEMCRALVGDQGWEQRLNTLRRQVANDPATLEALGRLYLTPSVDGPLGGLAHQEKTSTGARLTARQPGSPAESTPEWWNVDLDIDESGLVWLFAGKVGEANQNYNGVGFTGVYLEVVASMMRGLMSCAVLLSEATGHAASWDIGVTVSNLFGARALPNARTPRTLTLGLIGNPYDAREYTGTARVSLTELMKNPGMVAQRLLGLLARGMHADAYLVPLLTAPTPPRE</sequence>
<dbReference type="EMBL" id="JAVREH010000038">
    <property type="protein sequence ID" value="MDT0263404.1"/>
    <property type="molecule type" value="Genomic_DNA"/>
</dbReference>
<name>A0ABU2JG08_9ACTN</name>
<reference evidence="4" key="1">
    <citation type="submission" date="2023-07" db="EMBL/GenBank/DDBJ databases">
        <title>30 novel species of actinomycetes from the DSMZ collection.</title>
        <authorList>
            <person name="Nouioui I."/>
        </authorList>
    </citation>
    <scope>NUCLEOTIDE SEQUENCE [LARGE SCALE GENOMIC DNA]</scope>
    <source>
        <strain evidence="4">DSM 44399</strain>
    </source>
</reference>
<dbReference type="InterPro" id="IPR038461">
    <property type="entry name" value="Schlafen_AlbA_2_dom_sf"/>
</dbReference>
<proteinExistence type="predicted"/>
<dbReference type="Pfam" id="PF04326">
    <property type="entry name" value="SLFN_AlbA_2"/>
    <property type="match status" value="1"/>
</dbReference>
<keyword evidence="3" id="KW-0547">Nucleotide-binding</keyword>
<organism evidence="3 4">
    <name type="scientific">Jatrophihabitans lederbergiae</name>
    <dbReference type="NCBI Taxonomy" id="3075547"/>
    <lineage>
        <taxon>Bacteria</taxon>
        <taxon>Bacillati</taxon>
        <taxon>Actinomycetota</taxon>
        <taxon>Actinomycetes</taxon>
        <taxon>Jatrophihabitantales</taxon>
        <taxon>Jatrophihabitantaceae</taxon>
        <taxon>Jatrophihabitans</taxon>
    </lineage>
</organism>
<evidence type="ECO:0000313" key="3">
    <source>
        <dbReference type="EMBL" id="MDT0263404.1"/>
    </source>
</evidence>
<accession>A0ABU2JG08</accession>
<keyword evidence="3" id="KW-0067">ATP-binding</keyword>
<dbReference type="InterPro" id="IPR007421">
    <property type="entry name" value="Schlafen_AlbA_2_dom"/>
</dbReference>
<evidence type="ECO:0000313" key="4">
    <source>
        <dbReference type="Proteomes" id="UP001183176"/>
    </source>
</evidence>
<protein>
    <submittedName>
        <fullName evidence="3">ATP-binding protein</fullName>
    </submittedName>
</protein>